<proteinExistence type="predicted"/>
<dbReference type="EMBL" id="CAVMJV010000036">
    <property type="protein sequence ID" value="CAK5078664.1"/>
    <property type="molecule type" value="Genomic_DNA"/>
</dbReference>
<name>A0ACB0ZHX3_MELEN</name>
<reference evidence="1" key="1">
    <citation type="submission" date="2023-11" db="EMBL/GenBank/DDBJ databases">
        <authorList>
            <person name="Poullet M."/>
        </authorList>
    </citation>
    <scope>NUCLEOTIDE SEQUENCE</scope>
    <source>
        <strain evidence="1">E1834</strain>
    </source>
</reference>
<accession>A0ACB0ZHX3</accession>
<keyword evidence="2" id="KW-1185">Reference proteome</keyword>
<evidence type="ECO:0000313" key="2">
    <source>
        <dbReference type="Proteomes" id="UP001497535"/>
    </source>
</evidence>
<dbReference type="Proteomes" id="UP001497535">
    <property type="component" value="Unassembled WGS sequence"/>
</dbReference>
<comment type="caution">
    <text evidence="1">The sequence shown here is derived from an EMBL/GenBank/DDBJ whole genome shotgun (WGS) entry which is preliminary data.</text>
</comment>
<organism evidence="1 2">
    <name type="scientific">Meloidogyne enterolobii</name>
    <name type="common">Root-knot nematode worm</name>
    <name type="synonym">Meloidogyne mayaguensis</name>
    <dbReference type="NCBI Taxonomy" id="390850"/>
    <lineage>
        <taxon>Eukaryota</taxon>
        <taxon>Metazoa</taxon>
        <taxon>Ecdysozoa</taxon>
        <taxon>Nematoda</taxon>
        <taxon>Chromadorea</taxon>
        <taxon>Rhabditida</taxon>
        <taxon>Tylenchina</taxon>
        <taxon>Tylenchomorpha</taxon>
        <taxon>Tylenchoidea</taxon>
        <taxon>Meloidogynidae</taxon>
        <taxon>Meloidogyninae</taxon>
        <taxon>Meloidogyne</taxon>
    </lineage>
</organism>
<gene>
    <name evidence="1" type="ORF">MENTE1834_LOCUS25734</name>
</gene>
<sequence length="269" mass="29493">MKKRNSSSSSSSSSSLSSFSSSIPSQTSKGQQNVVKQLSNKLAATCQLELRRVSLLLLLIAGTTFEQAPSCLAIENEAIDELLPASQFYESSNKRAGARAFQRPDFDDASYELKRGGARTFLVGEKRGGARAFSKLEEKRGGARPFYEEKRGGARPFYGFFGGGEGTWKRGGGRYFIRPFADQGFNGVGAGGWAKRGGGRQFSADKRAGGRSFFGSLDSAFDSTNYWVPPRYTPLNKAILAINNDQVMKSDSPFYSRQFNGFNIRNNKK</sequence>
<evidence type="ECO:0000313" key="1">
    <source>
        <dbReference type="EMBL" id="CAK5078664.1"/>
    </source>
</evidence>
<protein>
    <submittedName>
        <fullName evidence="1">Uncharacterized protein</fullName>
    </submittedName>
</protein>